<dbReference type="InterPro" id="IPR019546">
    <property type="entry name" value="TAT_signal_bac_arc"/>
</dbReference>
<keyword evidence="10" id="KW-1185">Reference proteome</keyword>
<feature type="domain" description="Thioredoxin" evidence="8">
    <location>
        <begin position="24"/>
        <end position="203"/>
    </location>
</feature>
<dbReference type="InterPro" id="IPR036249">
    <property type="entry name" value="Thioredoxin-like_sf"/>
</dbReference>
<accession>A0A364JZN2</accession>
<evidence type="ECO:0000256" key="4">
    <source>
        <dbReference type="ARBA" id="ARBA00023002"/>
    </source>
</evidence>
<keyword evidence="4" id="KW-0560">Oxidoreductase</keyword>
<dbReference type="PANTHER" id="PTHR13887:SF14">
    <property type="entry name" value="DISULFIDE BOND FORMATION PROTEIN D"/>
    <property type="match status" value="1"/>
</dbReference>
<reference evidence="9 10" key="1">
    <citation type="submission" date="2018-06" db="EMBL/GenBank/DDBJ databases">
        <title>Genomic Encyclopedia of Type Strains, Phase IV (KMG-IV): sequencing the most valuable type-strain genomes for metagenomic binning, comparative biology and taxonomic classification.</title>
        <authorList>
            <person name="Goeker M."/>
        </authorList>
    </citation>
    <scope>NUCLEOTIDE SEQUENCE [LARGE SCALE GENOMIC DNA]</scope>
    <source>
        <strain evidence="9 10">DSM 26720</strain>
    </source>
</reference>
<protein>
    <submittedName>
        <fullName evidence="9">Secreted protein</fullName>
    </submittedName>
</protein>
<dbReference type="InterPro" id="IPR012336">
    <property type="entry name" value="Thioredoxin-like_fold"/>
</dbReference>
<dbReference type="AlphaFoldDB" id="A0A364JZN2"/>
<comment type="similarity">
    <text evidence="2">Belongs to the thioredoxin family. DsbA subfamily.</text>
</comment>
<sequence length="204" mass="22771">MFNRRQFLVGSGAAWASLALLGNQAFAQRLPSITEVQYDPDIPVLGNPLGDVTIVEYFDYQCTYCRTGHADLMRVVKDDGNIRLILKDWIIFGETSAYASRLVLATENLGDYEKAVEALMKATGQLNRDRVKELLAQAGLDPEKLETRFRDNATHINNILSRNMDQAEAFNFVGTPAFIVGTKVYGGVMRHTDLVQAVREARKA</sequence>
<dbReference type="CDD" id="cd03023">
    <property type="entry name" value="DsbA_Com1_like"/>
    <property type="match status" value="1"/>
</dbReference>
<dbReference type="PROSITE" id="PS51352">
    <property type="entry name" value="THIOREDOXIN_2"/>
    <property type="match status" value="1"/>
</dbReference>
<evidence type="ECO:0000313" key="9">
    <source>
        <dbReference type="EMBL" id="RAK34207.1"/>
    </source>
</evidence>
<keyword evidence="6" id="KW-0676">Redox-active center</keyword>
<keyword evidence="3 7" id="KW-0732">Signal</keyword>
<feature type="chain" id="PRO_5016908274" evidence="7">
    <location>
        <begin position="28"/>
        <end position="204"/>
    </location>
</feature>
<dbReference type="OrthoDB" id="9780147at2"/>
<keyword evidence="5" id="KW-1015">Disulfide bond</keyword>
<dbReference type="RefSeq" id="WP_111574043.1">
    <property type="nucleotide sequence ID" value="NZ_JBHEEY010000001.1"/>
</dbReference>
<evidence type="ECO:0000256" key="7">
    <source>
        <dbReference type="SAM" id="SignalP"/>
    </source>
</evidence>
<dbReference type="PANTHER" id="PTHR13887">
    <property type="entry name" value="GLUTATHIONE S-TRANSFERASE KAPPA"/>
    <property type="match status" value="1"/>
</dbReference>
<evidence type="ECO:0000313" key="10">
    <source>
        <dbReference type="Proteomes" id="UP000249453"/>
    </source>
</evidence>
<dbReference type="PROSITE" id="PS51318">
    <property type="entry name" value="TAT"/>
    <property type="match status" value="1"/>
</dbReference>
<dbReference type="SUPFAM" id="SSF52833">
    <property type="entry name" value="Thioredoxin-like"/>
    <property type="match status" value="1"/>
</dbReference>
<comment type="caution">
    <text evidence="9">The sequence shown here is derived from an EMBL/GenBank/DDBJ whole genome shotgun (WGS) entry which is preliminary data.</text>
</comment>
<evidence type="ECO:0000256" key="5">
    <source>
        <dbReference type="ARBA" id="ARBA00023157"/>
    </source>
</evidence>
<dbReference type="Proteomes" id="UP000249453">
    <property type="component" value="Unassembled WGS sequence"/>
</dbReference>
<evidence type="ECO:0000256" key="1">
    <source>
        <dbReference type="ARBA" id="ARBA00003565"/>
    </source>
</evidence>
<proteinExistence type="inferred from homology"/>
<evidence type="ECO:0000256" key="3">
    <source>
        <dbReference type="ARBA" id="ARBA00022729"/>
    </source>
</evidence>
<organism evidence="9 10">
    <name type="scientific">Falsochrobactrum ovis</name>
    <dbReference type="NCBI Taxonomy" id="1293442"/>
    <lineage>
        <taxon>Bacteria</taxon>
        <taxon>Pseudomonadati</taxon>
        <taxon>Pseudomonadota</taxon>
        <taxon>Alphaproteobacteria</taxon>
        <taxon>Hyphomicrobiales</taxon>
        <taxon>Brucellaceae</taxon>
        <taxon>Falsochrobactrum</taxon>
    </lineage>
</organism>
<feature type="signal peptide" evidence="7">
    <location>
        <begin position="1"/>
        <end position="27"/>
    </location>
</feature>
<gene>
    <name evidence="9" type="ORF">C7374_101541</name>
</gene>
<comment type="function">
    <text evidence="1">May be required for disulfide bond formation in some proteins.</text>
</comment>
<evidence type="ECO:0000259" key="8">
    <source>
        <dbReference type="PROSITE" id="PS51352"/>
    </source>
</evidence>
<dbReference type="Gene3D" id="3.40.30.10">
    <property type="entry name" value="Glutaredoxin"/>
    <property type="match status" value="1"/>
</dbReference>
<name>A0A364JZN2_9HYPH</name>
<dbReference type="EMBL" id="QLMK01000001">
    <property type="protein sequence ID" value="RAK34207.1"/>
    <property type="molecule type" value="Genomic_DNA"/>
</dbReference>
<evidence type="ECO:0000256" key="6">
    <source>
        <dbReference type="ARBA" id="ARBA00023284"/>
    </source>
</evidence>
<dbReference type="Pfam" id="PF13462">
    <property type="entry name" value="Thioredoxin_4"/>
    <property type="match status" value="1"/>
</dbReference>
<dbReference type="NCBIfam" id="TIGR01409">
    <property type="entry name" value="TAT_signal_seq"/>
    <property type="match status" value="1"/>
</dbReference>
<evidence type="ECO:0000256" key="2">
    <source>
        <dbReference type="ARBA" id="ARBA00005791"/>
    </source>
</evidence>
<dbReference type="InterPro" id="IPR006311">
    <property type="entry name" value="TAT_signal"/>
</dbReference>
<dbReference type="GO" id="GO:0016491">
    <property type="term" value="F:oxidoreductase activity"/>
    <property type="evidence" value="ECO:0007669"/>
    <property type="project" value="UniProtKB-KW"/>
</dbReference>
<dbReference type="InterPro" id="IPR013766">
    <property type="entry name" value="Thioredoxin_domain"/>
</dbReference>